<dbReference type="InterPro" id="IPR001240">
    <property type="entry name" value="PRAI_dom"/>
</dbReference>
<evidence type="ECO:0000256" key="6">
    <source>
        <dbReference type="ARBA" id="ARBA00022822"/>
    </source>
</evidence>
<accession>A0ABT1W0K0</accession>
<evidence type="ECO:0000256" key="2">
    <source>
        <dbReference type="ARBA" id="ARBA00004664"/>
    </source>
</evidence>
<comment type="catalytic activity">
    <reaction evidence="1 9">
        <text>N-(5-phospho-beta-D-ribosyl)anthranilate = 1-(2-carboxyphenylamino)-1-deoxy-D-ribulose 5-phosphate</text>
        <dbReference type="Rhea" id="RHEA:21540"/>
        <dbReference type="ChEBI" id="CHEBI:18277"/>
        <dbReference type="ChEBI" id="CHEBI:58613"/>
        <dbReference type="EC" id="5.3.1.24"/>
    </reaction>
</comment>
<dbReference type="EC" id="5.3.1.24" evidence="3 9"/>
<dbReference type="Pfam" id="PF00697">
    <property type="entry name" value="PRAI"/>
    <property type="match status" value="1"/>
</dbReference>
<dbReference type="GO" id="GO:0016853">
    <property type="term" value="F:isomerase activity"/>
    <property type="evidence" value="ECO:0007669"/>
    <property type="project" value="UniProtKB-KW"/>
</dbReference>
<proteinExistence type="inferred from homology"/>
<evidence type="ECO:0000259" key="10">
    <source>
        <dbReference type="Pfam" id="PF00697"/>
    </source>
</evidence>
<dbReference type="InterPro" id="IPR044643">
    <property type="entry name" value="TrpF_fam"/>
</dbReference>
<dbReference type="PANTHER" id="PTHR42894">
    <property type="entry name" value="N-(5'-PHOSPHORIBOSYL)ANTHRANILATE ISOMERASE"/>
    <property type="match status" value="1"/>
</dbReference>
<sequence length="209" mass="21914">MIRVKICGINDEPGLDAALDGGADWVGLVFFRRSPRFLEPARAALLARRAAGRAAVVGLMVSPADQEIRDLVEACPLDAIQLYGRDDLPSGAIGEGRPVWHAVPVAAPEDLPESTPADTLVVEPRPARTATRPGGNGTPMDWSLLRHWKAPVPWLLAGGLTAENVAGAIRLSGATAVDVSSGVESAPGMKDPERIHAFIRAARAAVPGS</sequence>
<keyword evidence="5 9" id="KW-0028">Amino-acid biosynthesis</keyword>
<comment type="pathway">
    <text evidence="2 9">Amino-acid biosynthesis; L-tryptophan biosynthesis; L-tryptophan from chorismate: step 3/5.</text>
</comment>
<evidence type="ECO:0000256" key="4">
    <source>
        <dbReference type="ARBA" id="ARBA00022272"/>
    </source>
</evidence>
<dbReference type="Proteomes" id="UP001524547">
    <property type="component" value="Unassembled WGS sequence"/>
</dbReference>
<name>A0ABT1W0K0_9PROT</name>
<keyword evidence="7 9" id="KW-0057">Aromatic amino acid biosynthesis</keyword>
<evidence type="ECO:0000256" key="1">
    <source>
        <dbReference type="ARBA" id="ARBA00001164"/>
    </source>
</evidence>
<dbReference type="EMBL" id="JAMZEJ010000009">
    <property type="protein sequence ID" value="MCQ8242121.1"/>
    <property type="molecule type" value="Genomic_DNA"/>
</dbReference>
<dbReference type="HAMAP" id="MF_00135">
    <property type="entry name" value="PRAI"/>
    <property type="match status" value="1"/>
</dbReference>
<feature type="domain" description="N-(5'phosphoribosyl) anthranilate isomerase (PRAI)" evidence="10">
    <location>
        <begin position="4"/>
        <end position="200"/>
    </location>
</feature>
<keyword evidence="12" id="KW-1185">Reference proteome</keyword>
<comment type="caution">
    <text evidence="11">The sequence shown here is derived from an EMBL/GenBank/DDBJ whole genome shotgun (WGS) entry which is preliminary data.</text>
</comment>
<evidence type="ECO:0000256" key="5">
    <source>
        <dbReference type="ARBA" id="ARBA00022605"/>
    </source>
</evidence>
<keyword evidence="8 9" id="KW-0413">Isomerase</keyword>
<protein>
    <recommendedName>
        <fullName evidence="4 9">N-(5'-phosphoribosyl)anthranilate isomerase</fullName>
        <shortName evidence="9">PRAI</shortName>
        <ecNumber evidence="3 9">5.3.1.24</ecNumber>
    </recommendedName>
</protein>
<comment type="similarity">
    <text evidence="9">Belongs to the TrpF family.</text>
</comment>
<dbReference type="PANTHER" id="PTHR42894:SF1">
    <property type="entry name" value="N-(5'-PHOSPHORIBOSYL)ANTHRANILATE ISOMERASE"/>
    <property type="match status" value="1"/>
</dbReference>
<dbReference type="Gene3D" id="3.20.20.70">
    <property type="entry name" value="Aldolase class I"/>
    <property type="match status" value="1"/>
</dbReference>
<dbReference type="SUPFAM" id="SSF51366">
    <property type="entry name" value="Ribulose-phoshate binding barrel"/>
    <property type="match status" value="1"/>
</dbReference>
<evidence type="ECO:0000256" key="3">
    <source>
        <dbReference type="ARBA" id="ARBA00012572"/>
    </source>
</evidence>
<gene>
    <name evidence="9" type="primary">trpF</name>
    <name evidence="11" type="ORF">NFI88_14885</name>
</gene>
<evidence type="ECO:0000313" key="12">
    <source>
        <dbReference type="Proteomes" id="UP001524547"/>
    </source>
</evidence>
<dbReference type="CDD" id="cd00405">
    <property type="entry name" value="PRAI"/>
    <property type="match status" value="1"/>
</dbReference>
<evidence type="ECO:0000256" key="7">
    <source>
        <dbReference type="ARBA" id="ARBA00023141"/>
    </source>
</evidence>
<dbReference type="InterPro" id="IPR011060">
    <property type="entry name" value="RibuloseP-bd_barrel"/>
</dbReference>
<evidence type="ECO:0000313" key="11">
    <source>
        <dbReference type="EMBL" id="MCQ8242121.1"/>
    </source>
</evidence>
<evidence type="ECO:0000256" key="8">
    <source>
        <dbReference type="ARBA" id="ARBA00023235"/>
    </source>
</evidence>
<keyword evidence="6 9" id="KW-0822">Tryptophan biosynthesis</keyword>
<dbReference type="InterPro" id="IPR013785">
    <property type="entry name" value="Aldolase_TIM"/>
</dbReference>
<reference evidence="11 12" key="1">
    <citation type="submission" date="2022-06" db="EMBL/GenBank/DDBJ databases">
        <title>Rhizosaccharibacter gen. nov. sp. nov. KSS12, endophytic bacteria isolated from sugarcane.</title>
        <authorList>
            <person name="Pitiwittayakul N."/>
        </authorList>
    </citation>
    <scope>NUCLEOTIDE SEQUENCE [LARGE SCALE GENOMIC DNA]</scope>
    <source>
        <strain evidence="11 12">KSS12</strain>
    </source>
</reference>
<organism evidence="11 12">
    <name type="scientific">Rhizosaccharibacter radicis</name>
    <dbReference type="NCBI Taxonomy" id="2782605"/>
    <lineage>
        <taxon>Bacteria</taxon>
        <taxon>Pseudomonadati</taxon>
        <taxon>Pseudomonadota</taxon>
        <taxon>Alphaproteobacteria</taxon>
        <taxon>Acetobacterales</taxon>
        <taxon>Acetobacteraceae</taxon>
        <taxon>Rhizosaccharibacter</taxon>
    </lineage>
</organism>
<evidence type="ECO:0000256" key="9">
    <source>
        <dbReference type="HAMAP-Rule" id="MF_00135"/>
    </source>
</evidence>
<dbReference type="RefSeq" id="WP_422920874.1">
    <property type="nucleotide sequence ID" value="NZ_JAMZEJ010000009.1"/>
</dbReference>